<dbReference type="PANTHER" id="PTHR32089">
    <property type="entry name" value="METHYL-ACCEPTING CHEMOTAXIS PROTEIN MCPB"/>
    <property type="match status" value="1"/>
</dbReference>
<dbReference type="RefSeq" id="WP_190929446.1">
    <property type="nucleotide sequence ID" value="NZ_JACXJA010000022.1"/>
</dbReference>
<evidence type="ECO:0000256" key="4">
    <source>
        <dbReference type="ARBA" id="ARBA00023224"/>
    </source>
</evidence>
<feature type="domain" description="HAMP" evidence="9">
    <location>
        <begin position="211"/>
        <end position="263"/>
    </location>
</feature>
<keyword evidence="3 7" id="KW-0472">Membrane</keyword>
<dbReference type="Pfam" id="PF00015">
    <property type="entry name" value="MCPsignal"/>
    <property type="match status" value="1"/>
</dbReference>
<organism evidence="10 11">
    <name type="scientific">Paenibacillus oceani</name>
    <dbReference type="NCBI Taxonomy" id="2772510"/>
    <lineage>
        <taxon>Bacteria</taxon>
        <taxon>Bacillati</taxon>
        <taxon>Bacillota</taxon>
        <taxon>Bacilli</taxon>
        <taxon>Bacillales</taxon>
        <taxon>Paenibacillaceae</taxon>
        <taxon>Paenibacillus</taxon>
    </lineage>
</organism>
<keyword evidence="7" id="KW-0812">Transmembrane</keyword>
<dbReference type="PRINTS" id="PR00260">
    <property type="entry name" value="CHEMTRNSDUCR"/>
</dbReference>
<dbReference type="PANTHER" id="PTHR32089:SF112">
    <property type="entry name" value="LYSOZYME-LIKE PROTEIN-RELATED"/>
    <property type="match status" value="1"/>
</dbReference>
<dbReference type="Gene3D" id="6.10.340.10">
    <property type="match status" value="1"/>
</dbReference>
<evidence type="ECO:0000256" key="3">
    <source>
        <dbReference type="ARBA" id="ARBA00023136"/>
    </source>
</evidence>
<dbReference type="SMART" id="SM00304">
    <property type="entry name" value="HAMP"/>
    <property type="match status" value="1"/>
</dbReference>
<dbReference type="GO" id="GO:0004888">
    <property type="term" value="F:transmembrane signaling receptor activity"/>
    <property type="evidence" value="ECO:0007669"/>
    <property type="project" value="InterPro"/>
</dbReference>
<dbReference type="CDD" id="cd06225">
    <property type="entry name" value="HAMP"/>
    <property type="match status" value="1"/>
</dbReference>
<evidence type="ECO:0000313" key="10">
    <source>
        <dbReference type="EMBL" id="MBD2863821.1"/>
    </source>
</evidence>
<feature type="transmembrane region" description="Helical" evidence="7">
    <location>
        <begin position="190"/>
        <end position="210"/>
    </location>
</feature>
<dbReference type="PROSITE" id="PS50111">
    <property type="entry name" value="CHEMOTAXIS_TRANSDUC_2"/>
    <property type="match status" value="1"/>
</dbReference>
<name>A0A927H096_9BACL</name>
<evidence type="ECO:0000259" key="8">
    <source>
        <dbReference type="PROSITE" id="PS50111"/>
    </source>
</evidence>
<keyword evidence="7" id="KW-1133">Transmembrane helix</keyword>
<protein>
    <submittedName>
        <fullName evidence="10">Methyl-accepting chemotaxis protein</fullName>
    </submittedName>
</protein>
<evidence type="ECO:0000256" key="6">
    <source>
        <dbReference type="PROSITE-ProRule" id="PRU00284"/>
    </source>
</evidence>
<evidence type="ECO:0000259" key="9">
    <source>
        <dbReference type="PROSITE" id="PS50885"/>
    </source>
</evidence>
<dbReference type="InterPro" id="IPR004089">
    <property type="entry name" value="MCPsignal_dom"/>
</dbReference>
<comment type="subcellular location">
    <subcellularLocation>
        <location evidence="1">Cell membrane</location>
    </subcellularLocation>
</comment>
<evidence type="ECO:0000256" key="5">
    <source>
        <dbReference type="ARBA" id="ARBA00029447"/>
    </source>
</evidence>
<dbReference type="SUPFAM" id="SSF58104">
    <property type="entry name" value="Methyl-accepting chemotaxis protein (MCP) signaling domain"/>
    <property type="match status" value="1"/>
</dbReference>
<keyword evidence="4 6" id="KW-0807">Transducer</keyword>
<dbReference type="GO" id="GO:0007165">
    <property type="term" value="P:signal transduction"/>
    <property type="evidence" value="ECO:0007669"/>
    <property type="project" value="UniProtKB-KW"/>
</dbReference>
<dbReference type="GO" id="GO:0006935">
    <property type="term" value="P:chemotaxis"/>
    <property type="evidence" value="ECO:0007669"/>
    <property type="project" value="InterPro"/>
</dbReference>
<dbReference type="AlphaFoldDB" id="A0A927H096"/>
<dbReference type="EMBL" id="JACXJA010000022">
    <property type="protein sequence ID" value="MBD2863821.1"/>
    <property type="molecule type" value="Genomic_DNA"/>
</dbReference>
<proteinExistence type="inferred from homology"/>
<keyword evidence="11" id="KW-1185">Reference proteome</keyword>
<evidence type="ECO:0000256" key="7">
    <source>
        <dbReference type="SAM" id="Phobius"/>
    </source>
</evidence>
<dbReference type="Gene3D" id="1.10.287.950">
    <property type="entry name" value="Methyl-accepting chemotaxis protein"/>
    <property type="match status" value="1"/>
</dbReference>
<sequence>MGKPRGVTMRFKLAAGFAAIVLALTGTVGFQTYMQAEIERQIALQNAETEKQLLAMKMKQEVLELASLHAGLVVTRQEDHAASYEQIEKSFAEHVKQIADTASSSEERKWSATLVTVSGEFTSTFHAALDTLRSAPASEAGRLLDQQFSLSQVHKEYIFEQADLFNRKYTESAAASMQRSEQLSKQVKAIALYVSAAAVMLALLVSLYIIRSFQKPIHKMKQAMGLIGEGDLRHRIGSSAHDELGQLSRGFDKMMDNVSTMLVRMREIGVELNGRSSGFSRFAQTTSSVSSDVLKAIGEIAQGADQQASHVERSAQLVSELGGQIEAISRSADEMKRLSGQTGEYADQGAAKVSELQDAAETADRLLRQADLAVETFVADTAHITKIVQAITEIASQTNVLSLNASIEAARAGQHGKGFLVIADEVRQLAEQTKTSAQSIAGIVGSLQQQMAEVRSQMAAAGAASRAQSGKVGDTLESFRTIQQSIAGLSGQTELIHAMVVRGEEASVSLIGTIQHVAAIAEETAAGVQEVNSASTEQNESVRQVAEQAGAMHELAAGLFGEIGKFRTPYDTELTARRDGP</sequence>
<dbReference type="InterPro" id="IPR003660">
    <property type="entry name" value="HAMP_dom"/>
</dbReference>
<feature type="domain" description="Methyl-accepting transducer" evidence="8">
    <location>
        <begin position="282"/>
        <end position="532"/>
    </location>
</feature>
<comment type="caution">
    <text evidence="10">The sequence shown here is derived from an EMBL/GenBank/DDBJ whole genome shotgun (WGS) entry which is preliminary data.</text>
</comment>
<evidence type="ECO:0000256" key="1">
    <source>
        <dbReference type="ARBA" id="ARBA00004236"/>
    </source>
</evidence>
<dbReference type="GO" id="GO:0005886">
    <property type="term" value="C:plasma membrane"/>
    <property type="evidence" value="ECO:0007669"/>
    <property type="project" value="UniProtKB-SubCell"/>
</dbReference>
<dbReference type="Proteomes" id="UP000639396">
    <property type="component" value="Unassembled WGS sequence"/>
</dbReference>
<gene>
    <name evidence="10" type="ORF">IDH45_17670</name>
</gene>
<dbReference type="Pfam" id="PF00672">
    <property type="entry name" value="HAMP"/>
    <property type="match status" value="1"/>
</dbReference>
<dbReference type="PROSITE" id="PS50885">
    <property type="entry name" value="HAMP"/>
    <property type="match status" value="1"/>
</dbReference>
<accession>A0A927H096</accession>
<keyword evidence="2" id="KW-1003">Cell membrane</keyword>
<comment type="similarity">
    <text evidence="5">Belongs to the methyl-accepting chemotaxis (MCP) protein family.</text>
</comment>
<dbReference type="InterPro" id="IPR004090">
    <property type="entry name" value="Chemotax_Me-accpt_rcpt"/>
</dbReference>
<dbReference type="SMART" id="SM00283">
    <property type="entry name" value="MA"/>
    <property type="match status" value="1"/>
</dbReference>
<reference evidence="10" key="1">
    <citation type="submission" date="2020-09" db="EMBL/GenBank/DDBJ databases">
        <title>A novel bacterium of genus Paenibacillus, isolated from South China Sea.</title>
        <authorList>
            <person name="Huang H."/>
            <person name="Mo K."/>
            <person name="Hu Y."/>
        </authorList>
    </citation>
    <scope>NUCLEOTIDE SEQUENCE</scope>
    <source>
        <strain evidence="10">IB182363</strain>
    </source>
</reference>
<evidence type="ECO:0000313" key="11">
    <source>
        <dbReference type="Proteomes" id="UP000639396"/>
    </source>
</evidence>
<evidence type="ECO:0000256" key="2">
    <source>
        <dbReference type="ARBA" id="ARBA00022475"/>
    </source>
</evidence>